<name>A0AAD5T0C3_9FUNG</name>
<sequence length="167" mass="18289">ENILQAAALAFRCQIRIYSKLYHGENVLLVLDPANDERIVSRDLVQGGGGDNRLSNLAPSLKIDNLMKSTVKLITRIDPTTKKAVVFRSREVAAEVTAEGTGHDAVNISGSITAQRIKKESVVYGYTWKDASIEDIDKFFQQMGGGRPPRVPLLGQVAHLLASMRVS</sequence>
<keyword evidence="2" id="KW-1185">Reference proteome</keyword>
<feature type="non-terminal residue" evidence="1">
    <location>
        <position position="1"/>
    </location>
</feature>
<dbReference type="AlphaFoldDB" id="A0AAD5T0C3"/>
<organism evidence="1 2">
    <name type="scientific">Physocladia obscura</name>
    <dbReference type="NCBI Taxonomy" id="109957"/>
    <lineage>
        <taxon>Eukaryota</taxon>
        <taxon>Fungi</taxon>
        <taxon>Fungi incertae sedis</taxon>
        <taxon>Chytridiomycota</taxon>
        <taxon>Chytridiomycota incertae sedis</taxon>
        <taxon>Chytridiomycetes</taxon>
        <taxon>Chytridiales</taxon>
        <taxon>Chytriomycetaceae</taxon>
        <taxon>Physocladia</taxon>
    </lineage>
</organism>
<evidence type="ECO:0000313" key="1">
    <source>
        <dbReference type="EMBL" id="KAJ3122313.1"/>
    </source>
</evidence>
<accession>A0AAD5T0C3</accession>
<comment type="caution">
    <text evidence="1">The sequence shown here is derived from an EMBL/GenBank/DDBJ whole genome shotgun (WGS) entry which is preliminary data.</text>
</comment>
<dbReference type="Proteomes" id="UP001211907">
    <property type="component" value="Unassembled WGS sequence"/>
</dbReference>
<dbReference type="EMBL" id="JADGJH010000819">
    <property type="protein sequence ID" value="KAJ3122313.1"/>
    <property type="molecule type" value="Genomic_DNA"/>
</dbReference>
<reference evidence="1" key="1">
    <citation type="submission" date="2020-05" db="EMBL/GenBank/DDBJ databases">
        <title>Phylogenomic resolution of chytrid fungi.</title>
        <authorList>
            <person name="Stajich J.E."/>
            <person name="Amses K."/>
            <person name="Simmons R."/>
            <person name="Seto K."/>
            <person name="Myers J."/>
            <person name="Bonds A."/>
            <person name="Quandt C.A."/>
            <person name="Barry K."/>
            <person name="Liu P."/>
            <person name="Grigoriev I."/>
            <person name="Longcore J.E."/>
            <person name="James T.Y."/>
        </authorList>
    </citation>
    <scope>NUCLEOTIDE SEQUENCE</scope>
    <source>
        <strain evidence="1">JEL0513</strain>
    </source>
</reference>
<gene>
    <name evidence="1" type="ORF">HK100_012050</name>
</gene>
<protein>
    <submittedName>
        <fullName evidence="1">Uncharacterized protein</fullName>
    </submittedName>
</protein>
<proteinExistence type="predicted"/>
<evidence type="ECO:0000313" key="2">
    <source>
        <dbReference type="Proteomes" id="UP001211907"/>
    </source>
</evidence>